<evidence type="ECO:0000256" key="2">
    <source>
        <dbReference type="SAM" id="SignalP"/>
    </source>
</evidence>
<reference evidence="3 4" key="1">
    <citation type="submission" date="2018-04" db="EMBL/GenBank/DDBJ databases">
        <authorList>
            <person name="Huttner S."/>
            <person name="Dainat J."/>
        </authorList>
    </citation>
    <scope>NUCLEOTIDE SEQUENCE [LARGE SCALE GENOMIC DNA]</scope>
</reference>
<accession>A0A446B8H7</accession>
<organism evidence="3 4">
    <name type="scientific">Thermothielavioides terrestris</name>
    <dbReference type="NCBI Taxonomy" id="2587410"/>
    <lineage>
        <taxon>Eukaryota</taxon>
        <taxon>Fungi</taxon>
        <taxon>Dikarya</taxon>
        <taxon>Ascomycota</taxon>
        <taxon>Pezizomycotina</taxon>
        <taxon>Sordariomycetes</taxon>
        <taxon>Sordariomycetidae</taxon>
        <taxon>Sordariales</taxon>
        <taxon>Chaetomiaceae</taxon>
        <taxon>Thermothielavioides</taxon>
    </lineage>
</organism>
<protein>
    <submittedName>
        <fullName evidence="3">98a79abf-0207-4b42-8ca3-87ee192b87ec</fullName>
    </submittedName>
</protein>
<feature type="signal peptide" evidence="2">
    <location>
        <begin position="1"/>
        <end position="20"/>
    </location>
</feature>
<feature type="compositionally biased region" description="Polar residues" evidence="1">
    <location>
        <begin position="86"/>
        <end position="97"/>
    </location>
</feature>
<evidence type="ECO:0000256" key="1">
    <source>
        <dbReference type="SAM" id="MobiDB-lite"/>
    </source>
</evidence>
<dbReference type="AlphaFoldDB" id="A0A446B8H7"/>
<feature type="chain" id="PRO_5019387430" evidence="2">
    <location>
        <begin position="21"/>
        <end position="196"/>
    </location>
</feature>
<keyword evidence="2" id="KW-0732">Signal</keyword>
<feature type="compositionally biased region" description="Basic and acidic residues" evidence="1">
    <location>
        <begin position="177"/>
        <end position="187"/>
    </location>
</feature>
<dbReference type="Proteomes" id="UP000289323">
    <property type="component" value="Unassembled WGS sequence"/>
</dbReference>
<proteinExistence type="predicted"/>
<feature type="region of interest" description="Disordered" evidence="1">
    <location>
        <begin position="83"/>
        <end position="146"/>
    </location>
</feature>
<dbReference type="EMBL" id="OUUZ01000001">
    <property type="protein sequence ID" value="SPQ18772.1"/>
    <property type="molecule type" value="Genomic_DNA"/>
</dbReference>
<evidence type="ECO:0000313" key="4">
    <source>
        <dbReference type="Proteomes" id="UP000289323"/>
    </source>
</evidence>
<feature type="region of interest" description="Disordered" evidence="1">
    <location>
        <begin position="166"/>
        <end position="196"/>
    </location>
</feature>
<evidence type="ECO:0000313" key="3">
    <source>
        <dbReference type="EMBL" id="SPQ18772.1"/>
    </source>
</evidence>
<gene>
    <name evidence="3" type="ORF">TT172_LOCUS1191</name>
</gene>
<name>A0A446B8H7_9PEZI</name>
<sequence length="196" mass="20456">MVHIAKSFILAVGLLSGVRTAPVEQARVRDVQAARTPLHDAVLAVNAAVSKASIQGSLQDSGVLDDIERLLDIIASHVERIRDATGGNNNNGTSDHNATGAISHHADDTDPELEDNNNNDSPPKKHPPLLADAFAGADDTGPGPEPNINITCNGITVCNPVAILNGKGGRKGQWGKDMGKSIKDAKDRVKKGGGKD</sequence>